<comment type="caution">
    <text evidence="3">The sequence shown here is derived from an EMBL/GenBank/DDBJ whole genome shotgun (WGS) entry which is preliminary data.</text>
</comment>
<reference evidence="3" key="2">
    <citation type="journal article" date="2023" name="BMC Genomics">
        <title>Pest status, molecular evolution, and epigenetic factors derived from the genome assembly of Frankliniella fusca, a thysanopteran phytovirus vector.</title>
        <authorList>
            <person name="Catto M.A."/>
            <person name="Labadie P.E."/>
            <person name="Jacobson A.L."/>
            <person name="Kennedy G.G."/>
            <person name="Srinivasan R."/>
            <person name="Hunt B.G."/>
        </authorList>
    </citation>
    <scope>NUCLEOTIDE SEQUENCE</scope>
    <source>
        <strain evidence="3">PL_HMW_Pooled</strain>
    </source>
</reference>
<accession>A0AAE1HQM6</accession>
<evidence type="ECO:0000256" key="1">
    <source>
        <dbReference type="SAM" id="MobiDB-lite"/>
    </source>
</evidence>
<keyword evidence="4" id="KW-1185">Reference proteome</keyword>
<evidence type="ECO:0000313" key="3">
    <source>
        <dbReference type="EMBL" id="KAK3924975.1"/>
    </source>
</evidence>
<evidence type="ECO:0000313" key="4">
    <source>
        <dbReference type="Proteomes" id="UP001219518"/>
    </source>
</evidence>
<evidence type="ECO:0000256" key="2">
    <source>
        <dbReference type="SAM" id="Phobius"/>
    </source>
</evidence>
<keyword evidence="2" id="KW-0812">Transmembrane</keyword>
<proteinExistence type="predicted"/>
<sequence length="122" mass="12586">MAIRPFFGRNCVPIVVGMIAVGLVASAGIGYLIVKYYEEPVPVTATTVSPVSPEPTRMTGETGATGSTGTVTTTAATTTTTPTPTPTSTQPPGNALEHASSTRRGMDDTTIAFLNIQGVDDR</sequence>
<organism evidence="3 4">
    <name type="scientific">Frankliniella fusca</name>
    <dbReference type="NCBI Taxonomy" id="407009"/>
    <lineage>
        <taxon>Eukaryota</taxon>
        <taxon>Metazoa</taxon>
        <taxon>Ecdysozoa</taxon>
        <taxon>Arthropoda</taxon>
        <taxon>Hexapoda</taxon>
        <taxon>Insecta</taxon>
        <taxon>Pterygota</taxon>
        <taxon>Neoptera</taxon>
        <taxon>Paraneoptera</taxon>
        <taxon>Thysanoptera</taxon>
        <taxon>Terebrantia</taxon>
        <taxon>Thripoidea</taxon>
        <taxon>Thripidae</taxon>
        <taxon>Frankliniella</taxon>
    </lineage>
</organism>
<dbReference type="EMBL" id="JAHWGI010001208">
    <property type="protein sequence ID" value="KAK3924975.1"/>
    <property type="molecule type" value="Genomic_DNA"/>
</dbReference>
<feature type="region of interest" description="Disordered" evidence="1">
    <location>
        <begin position="46"/>
        <end position="108"/>
    </location>
</feature>
<keyword evidence="2" id="KW-0472">Membrane</keyword>
<dbReference type="Proteomes" id="UP001219518">
    <property type="component" value="Unassembled WGS sequence"/>
</dbReference>
<feature type="transmembrane region" description="Helical" evidence="2">
    <location>
        <begin position="12"/>
        <end position="34"/>
    </location>
</feature>
<reference evidence="3" key="1">
    <citation type="submission" date="2021-07" db="EMBL/GenBank/DDBJ databases">
        <authorList>
            <person name="Catto M.A."/>
            <person name="Jacobson A."/>
            <person name="Kennedy G."/>
            <person name="Labadie P."/>
            <person name="Hunt B.G."/>
            <person name="Srinivasan R."/>
        </authorList>
    </citation>
    <scope>NUCLEOTIDE SEQUENCE</scope>
    <source>
        <strain evidence="3">PL_HMW_Pooled</strain>
        <tissue evidence="3">Head</tissue>
    </source>
</reference>
<dbReference type="AlphaFoldDB" id="A0AAE1HQM6"/>
<keyword evidence="2" id="KW-1133">Transmembrane helix</keyword>
<protein>
    <submittedName>
        <fullName evidence="3">Microtubule-actin cross-linking factor 1, isoforms 1/2/3/5</fullName>
    </submittedName>
</protein>
<feature type="compositionally biased region" description="Low complexity" evidence="1">
    <location>
        <begin position="46"/>
        <end position="93"/>
    </location>
</feature>
<name>A0AAE1HQM6_9NEOP</name>
<gene>
    <name evidence="3" type="ORF">KUF71_013248</name>
</gene>
<feature type="non-terminal residue" evidence="3">
    <location>
        <position position="122"/>
    </location>
</feature>